<reference evidence="6 7" key="1">
    <citation type="journal article" date="2016" name="Nat. Commun.">
        <title>Thousands of microbial genomes shed light on interconnected biogeochemical processes in an aquifer system.</title>
        <authorList>
            <person name="Anantharaman K."/>
            <person name="Brown C.T."/>
            <person name="Hug L.A."/>
            <person name="Sharon I."/>
            <person name="Castelle C.J."/>
            <person name="Probst A.J."/>
            <person name="Thomas B.C."/>
            <person name="Singh A."/>
            <person name="Wilkins M.J."/>
            <person name="Karaoz U."/>
            <person name="Brodie E.L."/>
            <person name="Williams K.H."/>
            <person name="Hubbard S.S."/>
            <person name="Banfield J.F."/>
        </authorList>
    </citation>
    <scope>NUCLEOTIDE SEQUENCE [LARGE SCALE GENOMIC DNA]</scope>
</reference>
<keyword evidence="3" id="KW-0812">Transmembrane</keyword>
<keyword evidence="4" id="KW-1133">Transmembrane helix</keyword>
<dbReference type="InterPro" id="IPR045584">
    <property type="entry name" value="Pilin-like"/>
</dbReference>
<protein>
    <recommendedName>
        <fullName evidence="8">Type II secretion system protein GspG C-terminal domain-containing protein</fullName>
    </recommendedName>
</protein>
<evidence type="ECO:0000256" key="5">
    <source>
        <dbReference type="ARBA" id="ARBA00023136"/>
    </source>
</evidence>
<proteinExistence type="predicted"/>
<dbReference type="NCBIfam" id="TIGR02532">
    <property type="entry name" value="IV_pilin_GFxxxE"/>
    <property type="match status" value="1"/>
</dbReference>
<evidence type="ECO:0008006" key="8">
    <source>
        <dbReference type="Google" id="ProtNLM"/>
    </source>
</evidence>
<dbReference type="SUPFAM" id="SSF54523">
    <property type="entry name" value="Pili subunits"/>
    <property type="match status" value="1"/>
</dbReference>
<evidence type="ECO:0000256" key="2">
    <source>
        <dbReference type="ARBA" id="ARBA00022481"/>
    </source>
</evidence>
<evidence type="ECO:0000256" key="1">
    <source>
        <dbReference type="ARBA" id="ARBA00004167"/>
    </source>
</evidence>
<dbReference type="PANTHER" id="PTHR30093:SF44">
    <property type="entry name" value="TYPE II SECRETION SYSTEM CORE PROTEIN G"/>
    <property type="match status" value="1"/>
</dbReference>
<comment type="subcellular location">
    <subcellularLocation>
        <location evidence="1">Membrane</location>
        <topology evidence="1">Single-pass membrane protein</topology>
    </subcellularLocation>
</comment>
<accession>A0A1F6V3S8</accession>
<dbReference type="GO" id="GO:0015628">
    <property type="term" value="P:protein secretion by the type II secretion system"/>
    <property type="evidence" value="ECO:0007669"/>
    <property type="project" value="InterPro"/>
</dbReference>
<evidence type="ECO:0000256" key="4">
    <source>
        <dbReference type="ARBA" id="ARBA00022989"/>
    </source>
</evidence>
<name>A0A1F6V3S8_9BACT</name>
<dbReference type="EMBL" id="MFTJ01000056">
    <property type="protein sequence ID" value="OGI64272.1"/>
    <property type="molecule type" value="Genomic_DNA"/>
</dbReference>
<dbReference type="PANTHER" id="PTHR30093">
    <property type="entry name" value="GENERAL SECRETION PATHWAY PROTEIN G"/>
    <property type="match status" value="1"/>
</dbReference>
<dbReference type="GO" id="GO:0015627">
    <property type="term" value="C:type II protein secretion system complex"/>
    <property type="evidence" value="ECO:0007669"/>
    <property type="project" value="InterPro"/>
</dbReference>
<dbReference type="AlphaFoldDB" id="A0A1F6V3S8"/>
<organism evidence="6 7">
    <name type="scientific">Candidatus Nomurabacteria bacterium RIFCSPHIGHO2_01_FULL_39_10</name>
    <dbReference type="NCBI Taxonomy" id="1801733"/>
    <lineage>
        <taxon>Bacteria</taxon>
        <taxon>Candidatus Nomuraibacteriota</taxon>
    </lineage>
</organism>
<evidence type="ECO:0000313" key="7">
    <source>
        <dbReference type="Proteomes" id="UP000178700"/>
    </source>
</evidence>
<keyword evidence="5" id="KW-0472">Membrane</keyword>
<dbReference type="Pfam" id="PF07963">
    <property type="entry name" value="N_methyl"/>
    <property type="match status" value="1"/>
</dbReference>
<sequence>MKRMNLSKSFKSGFTLIELLVVVAIIGILASVVLASLNAARSKGANAAVKANLANIRAQAELVYDGVSPNSYATACANGTVASALTSAGNSGGTTPKCFGDTDSWVVTAKLKSVDGTATGWCVDSSGKSSGVTDAQYDAITTANTLCP</sequence>
<evidence type="ECO:0000256" key="3">
    <source>
        <dbReference type="ARBA" id="ARBA00022692"/>
    </source>
</evidence>
<evidence type="ECO:0000313" key="6">
    <source>
        <dbReference type="EMBL" id="OGI64272.1"/>
    </source>
</evidence>
<dbReference type="PROSITE" id="PS00409">
    <property type="entry name" value="PROKAR_NTER_METHYL"/>
    <property type="match status" value="1"/>
</dbReference>
<dbReference type="InterPro" id="IPR002416">
    <property type="entry name" value="T2SS_protein-GspH"/>
</dbReference>
<dbReference type="Proteomes" id="UP000178700">
    <property type="component" value="Unassembled WGS sequence"/>
</dbReference>
<keyword evidence="2" id="KW-0488">Methylation</keyword>
<dbReference type="PRINTS" id="PR00885">
    <property type="entry name" value="BCTERIALGSPH"/>
</dbReference>
<dbReference type="Gene3D" id="3.30.700.10">
    <property type="entry name" value="Glycoprotein, Type 4 Pilin"/>
    <property type="match status" value="1"/>
</dbReference>
<gene>
    <name evidence="6" type="ORF">A2642_00970</name>
</gene>
<comment type="caution">
    <text evidence="6">The sequence shown here is derived from an EMBL/GenBank/DDBJ whole genome shotgun (WGS) entry which is preliminary data.</text>
</comment>
<dbReference type="InterPro" id="IPR012902">
    <property type="entry name" value="N_methyl_site"/>
</dbReference>
<dbReference type="GO" id="GO:0016020">
    <property type="term" value="C:membrane"/>
    <property type="evidence" value="ECO:0007669"/>
    <property type="project" value="UniProtKB-SubCell"/>
</dbReference>